<dbReference type="Pfam" id="PF22645">
    <property type="entry name" value="GKRP_SIS_N"/>
    <property type="match status" value="1"/>
</dbReference>
<keyword evidence="1 3" id="KW-0456">Lyase</keyword>
<evidence type="ECO:0000313" key="6">
    <source>
        <dbReference type="Proteomes" id="UP001499854"/>
    </source>
</evidence>
<dbReference type="Proteomes" id="UP001499854">
    <property type="component" value="Unassembled WGS sequence"/>
</dbReference>
<evidence type="ECO:0000256" key="1">
    <source>
        <dbReference type="ARBA" id="ARBA00023239"/>
    </source>
</evidence>
<evidence type="ECO:0000259" key="4">
    <source>
        <dbReference type="PROSITE" id="PS51464"/>
    </source>
</evidence>
<feature type="active site" evidence="3">
    <location>
        <position position="122"/>
    </location>
</feature>
<comment type="similarity">
    <text evidence="3">Belongs to the GCKR-like family. MurNAc-6-P etherase subfamily.</text>
</comment>
<dbReference type="PROSITE" id="PS51464">
    <property type="entry name" value="SIS"/>
    <property type="match status" value="1"/>
</dbReference>
<sequence length="307" mass="30335">MSPLTPPTADRVAAPTEERNPATVAIDAVPTVEVLRLMNAEDARVPGAVAAVLPALAEVVDETVRRLRAGGRVHYFGAGTSGRVAVMDAAELIPTFGLPPGVVVAHIAGGISALTIPVEGAEDSEPGGAADAAEVGPGDVAVGLTASGRAPYVAGALRAARAAGAYTVLVSANPGAALAGEADVHLGADTGPEAVAGSTRLKAATAQKLILNGLSTAAMIALGHTYSNLMVDLAPTNGKLRGRVLTILTEATGLPEEACATALAASDGELKTALVCLLGATTPSEARRALAAASGQVRAALAASART</sequence>
<dbReference type="NCBIfam" id="NF003915">
    <property type="entry name" value="PRK05441.1"/>
    <property type="match status" value="1"/>
</dbReference>
<comment type="subunit">
    <text evidence="3">Homodimer.</text>
</comment>
<comment type="function">
    <text evidence="3">Specifically catalyzes the cleavage of the D-lactyl ether substituent of MurNAc 6-phosphate, producing GlcNAc 6-phosphate and D-lactate.</text>
</comment>
<proteinExistence type="inferred from homology"/>
<dbReference type="InterPro" id="IPR040190">
    <property type="entry name" value="MURQ/GCKR"/>
</dbReference>
<feature type="active site" description="Proton donor" evidence="3">
    <location>
        <position position="91"/>
    </location>
</feature>
<dbReference type="HAMAP" id="MF_00068">
    <property type="entry name" value="MurQ"/>
    <property type="match status" value="1"/>
</dbReference>
<dbReference type="Gene3D" id="3.40.50.10490">
    <property type="entry name" value="Glucose-6-phosphate isomerase like protein, domain 1"/>
    <property type="match status" value="1"/>
</dbReference>
<comment type="miscellaneous">
    <text evidence="3">A lyase-type mechanism (elimination/hydration) is suggested for the cleavage of the lactyl ether bond of MurNAc 6-phosphate, with the formation of an alpha,beta-unsaturated aldehyde intermediate with (E)-stereochemistry, followed by the syn addition of water to give product.</text>
</comment>
<keyword evidence="6" id="KW-1185">Reference proteome</keyword>
<dbReference type="InterPro" id="IPR046348">
    <property type="entry name" value="SIS_dom_sf"/>
</dbReference>
<organism evidence="5 6">
    <name type="scientific">Catenulispora subtropica</name>
    <dbReference type="NCBI Taxonomy" id="450798"/>
    <lineage>
        <taxon>Bacteria</taxon>
        <taxon>Bacillati</taxon>
        <taxon>Actinomycetota</taxon>
        <taxon>Actinomycetes</taxon>
        <taxon>Catenulisporales</taxon>
        <taxon>Catenulisporaceae</taxon>
        <taxon>Catenulispora</taxon>
    </lineage>
</organism>
<protein>
    <recommendedName>
        <fullName evidence="3">N-acetylmuramic acid 6-phosphate etherase</fullName>
        <shortName evidence="3">MurNAc-6-P etherase</shortName>
        <ecNumber evidence="3">4.2.1.126</ecNumber>
    </recommendedName>
    <alternativeName>
        <fullName evidence="3">N-acetylmuramic acid 6-phosphate hydrolase</fullName>
    </alternativeName>
    <alternativeName>
        <fullName evidence="3">N-acetylmuramic acid 6-phosphate lyase</fullName>
    </alternativeName>
</protein>
<dbReference type="CDD" id="cd05007">
    <property type="entry name" value="SIS_Etherase"/>
    <property type="match status" value="1"/>
</dbReference>
<gene>
    <name evidence="3" type="primary">murQ</name>
    <name evidence="5" type="ORF">GCM10009838_41350</name>
</gene>
<feature type="domain" description="SIS" evidence="4">
    <location>
        <begin position="63"/>
        <end position="224"/>
    </location>
</feature>
<dbReference type="InterPro" id="IPR005488">
    <property type="entry name" value="Etherase_MurQ"/>
</dbReference>
<dbReference type="PROSITE" id="PS01272">
    <property type="entry name" value="GCKR"/>
    <property type="match status" value="1"/>
</dbReference>
<dbReference type="EMBL" id="BAAAQM010000022">
    <property type="protein sequence ID" value="GAA1976728.1"/>
    <property type="molecule type" value="Genomic_DNA"/>
</dbReference>
<comment type="caution">
    <text evidence="5">The sequence shown here is derived from an EMBL/GenBank/DDBJ whole genome shotgun (WGS) entry which is preliminary data.</text>
</comment>
<dbReference type="InterPro" id="IPR001347">
    <property type="entry name" value="SIS_dom"/>
</dbReference>
<dbReference type="RefSeq" id="WP_344658702.1">
    <property type="nucleotide sequence ID" value="NZ_BAAAQM010000022.1"/>
</dbReference>
<dbReference type="EC" id="4.2.1.126" evidence="3"/>
<reference evidence="5 6" key="1">
    <citation type="journal article" date="2019" name="Int. J. Syst. Evol. Microbiol.">
        <title>The Global Catalogue of Microorganisms (GCM) 10K type strain sequencing project: providing services to taxonomists for standard genome sequencing and annotation.</title>
        <authorList>
            <consortium name="The Broad Institute Genomics Platform"/>
            <consortium name="The Broad Institute Genome Sequencing Center for Infectious Disease"/>
            <person name="Wu L."/>
            <person name="Ma J."/>
        </authorList>
    </citation>
    <scope>NUCLEOTIDE SEQUENCE [LARGE SCALE GENOMIC DNA]</scope>
    <source>
        <strain evidence="5 6">JCM 16013</strain>
    </source>
</reference>
<name>A0ABN2RXW1_9ACTN</name>
<accession>A0ABN2RXW1</accession>
<evidence type="ECO:0000256" key="3">
    <source>
        <dbReference type="HAMAP-Rule" id="MF_00068"/>
    </source>
</evidence>
<dbReference type="PANTHER" id="PTHR10088">
    <property type="entry name" value="GLUCOKINASE REGULATORY PROTEIN"/>
    <property type="match status" value="1"/>
</dbReference>
<keyword evidence="2 3" id="KW-0119">Carbohydrate metabolism</keyword>
<dbReference type="PANTHER" id="PTHR10088:SF4">
    <property type="entry name" value="GLUCOKINASE REGULATORY PROTEIN"/>
    <property type="match status" value="1"/>
</dbReference>
<dbReference type="NCBIfam" id="NF009222">
    <property type="entry name" value="PRK12570.1"/>
    <property type="match status" value="1"/>
</dbReference>
<dbReference type="Gene3D" id="1.10.8.1080">
    <property type="match status" value="1"/>
</dbReference>
<evidence type="ECO:0000256" key="2">
    <source>
        <dbReference type="ARBA" id="ARBA00023277"/>
    </source>
</evidence>
<dbReference type="InterPro" id="IPR005486">
    <property type="entry name" value="Glucokinase_regulatory_CS"/>
</dbReference>
<comment type="catalytic activity">
    <reaction evidence="3">
        <text>N-acetyl-D-muramate 6-phosphate + H2O = N-acetyl-D-glucosamine 6-phosphate + (R)-lactate</text>
        <dbReference type="Rhea" id="RHEA:26410"/>
        <dbReference type="ChEBI" id="CHEBI:15377"/>
        <dbReference type="ChEBI" id="CHEBI:16004"/>
        <dbReference type="ChEBI" id="CHEBI:57513"/>
        <dbReference type="ChEBI" id="CHEBI:58722"/>
        <dbReference type="EC" id="4.2.1.126"/>
    </reaction>
</comment>
<evidence type="ECO:0000313" key="5">
    <source>
        <dbReference type="EMBL" id="GAA1976728.1"/>
    </source>
</evidence>
<dbReference type="SUPFAM" id="SSF53697">
    <property type="entry name" value="SIS domain"/>
    <property type="match status" value="1"/>
</dbReference>
<comment type="pathway">
    <text evidence="3">Amino-sugar metabolism; N-acetylmuramate degradation.</text>
</comment>